<proteinExistence type="predicted"/>
<protein>
    <recommendedName>
        <fullName evidence="3">ABM domain-containing protein</fullName>
    </recommendedName>
</protein>
<evidence type="ECO:0000313" key="2">
    <source>
        <dbReference type="Proteomes" id="UP000243515"/>
    </source>
</evidence>
<dbReference type="Proteomes" id="UP000243515">
    <property type="component" value="Unassembled WGS sequence"/>
</dbReference>
<dbReference type="PANTHER" id="PTHR42052:SF1">
    <property type="entry name" value="ABM DOMAIN-CONTAINING PROTEIN"/>
    <property type="match status" value="1"/>
</dbReference>
<dbReference type="AlphaFoldDB" id="A0A232LN91"/>
<organism evidence="1 2">
    <name type="scientific">Elaphomyces granulatus</name>
    <dbReference type="NCBI Taxonomy" id="519963"/>
    <lineage>
        <taxon>Eukaryota</taxon>
        <taxon>Fungi</taxon>
        <taxon>Dikarya</taxon>
        <taxon>Ascomycota</taxon>
        <taxon>Pezizomycotina</taxon>
        <taxon>Eurotiomycetes</taxon>
        <taxon>Eurotiomycetidae</taxon>
        <taxon>Eurotiales</taxon>
        <taxon>Elaphomycetaceae</taxon>
        <taxon>Elaphomyces</taxon>
    </lineage>
</organism>
<dbReference type="EMBL" id="NPHW01006677">
    <property type="protein sequence ID" value="OXV05615.1"/>
    <property type="molecule type" value="Genomic_DNA"/>
</dbReference>
<dbReference type="InterPro" id="IPR011008">
    <property type="entry name" value="Dimeric_a/b-barrel"/>
</dbReference>
<comment type="caution">
    <text evidence="1">The sequence shown here is derived from an EMBL/GenBank/DDBJ whole genome shotgun (WGS) entry which is preliminary data.</text>
</comment>
<reference evidence="1 2" key="1">
    <citation type="journal article" date="2015" name="Environ. Microbiol.">
        <title>Metagenome sequence of Elaphomyces granulatus from sporocarp tissue reveals Ascomycota ectomycorrhizal fingerprints of genome expansion and a Proteobacteria-rich microbiome.</title>
        <authorList>
            <person name="Quandt C.A."/>
            <person name="Kohler A."/>
            <person name="Hesse C.N."/>
            <person name="Sharpton T.J."/>
            <person name="Martin F."/>
            <person name="Spatafora J.W."/>
        </authorList>
    </citation>
    <scope>NUCLEOTIDE SEQUENCE [LARGE SCALE GENOMIC DNA]</scope>
    <source>
        <strain evidence="1 2">OSC145934</strain>
    </source>
</reference>
<evidence type="ECO:0000313" key="1">
    <source>
        <dbReference type="EMBL" id="OXV05615.1"/>
    </source>
</evidence>
<name>A0A232LN91_9EURO</name>
<evidence type="ECO:0008006" key="3">
    <source>
        <dbReference type="Google" id="ProtNLM"/>
    </source>
</evidence>
<keyword evidence="2" id="KW-1185">Reference proteome</keyword>
<dbReference type="OrthoDB" id="3542212at2759"/>
<dbReference type="PANTHER" id="PTHR42052">
    <property type="entry name" value="ABM DOMAIN-CONTAINING PROTEIN"/>
    <property type="match status" value="1"/>
</dbReference>
<dbReference type="SUPFAM" id="SSF54909">
    <property type="entry name" value="Dimeric alpha+beta barrel"/>
    <property type="match status" value="1"/>
</dbReference>
<gene>
    <name evidence="1" type="ORF">Egran_06617</name>
</gene>
<accession>A0A232LN91</accession>
<sequence length="217" mass="24810">MAVTEIALFKVRSGKPLPSSSASLMSHLRKGIDAQQSFSKYPVRLLSQVDDPSYIYLIGGWDSVAHHWEDWIPSATNQEVMDLIKDEIEFQWLRHVDIDVKENAEQTPLDATTVRIRRFFVKSGMKQSFDEAFNTAKHRFKLAAFPNPTPLCAGWRVDKEKDQGSDEEKDEFVLFTGWNGIAHHESFANTDGFQEFQTKVGEFVDETEVKDIVKLVL</sequence>
<dbReference type="Gene3D" id="3.30.70.100">
    <property type="match status" value="2"/>
</dbReference>